<dbReference type="STRING" id="1255043.TVNIR_1386"/>
<proteinExistence type="predicted"/>
<dbReference type="HOGENOM" id="CLU_362438_0_0_6"/>
<dbReference type="SUPFAM" id="SSF54427">
    <property type="entry name" value="NTF2-like"/>
    <property type="match status" value="1"/>
</dbReference>
<evidence type="ECO:0000256" key="2">
    <source>
        <dbReference type="SAM" id="MobiDB-lite"/>
    </source>
</evidence>
<feature type="compositionally biased region" description="Low complexity" evidence="2">
    <location>
        <begin position="722"/>
        <end position="734"/>
    </location>
</feature>
<dbReference type="Proteomes" id="UP000010809">
    <property type="component" value="Chromosome"/>
</dbReference>
<feature type="compositionally biased region" description="Low complexity" evidence="2">
    <location>
        <begin position="672"/>
        <end position="691"/>
    </location>
</feature>
<evidence type="ECO:0000313" key="4">
    <source>
        <dbReference type="Proteomes" id="UP000010809"/>
    </source>
</evidence>
<evidence type="ECO:0000256" key="1">
    <source>
        <dbReference type="ARBA" id="ARBA00023186"/>
    </source>
</evidence>
<dbReference type="AlphaFoldDB" id="L0DVL4"/>
<name>L0DVL4_THIND</name>
<dbReference type="EMBL" id="CP003989">
    <property type="protein sequence ID" value="AGA33057.1"/>
    <property type="molecule type" value="Genomic_DNA"/>
</dbReference>
<dbReference type="KEGG" id="tni:TVNIR_1386"/>
<accession>L0DVL4</accession>
<dbReference type="Gene3D" id="1.10.287.110">
    <property type="entry name" value="DnaJ domain"/>
    <property type="match status" value="1"/>
</dbReference>
<dbReference type="PATRIC" id="fig|1255043.3.peg.1403"/>
<dbReference type="eggNOG" id="COG2214">
    <property type="taxonomic scope" value="Bacteria"/>
</dbReference>
<evidence type="ECO:0000313" key="3">
    <source>
        <dbReference type="EMBL" id="AGA33057.1"/>
    </source>
</evidence>
<feature type="region of interest" description="Disordered" evidence="2">
    <location>
        <begin position="575"/>
        <end position="734"/>
    </location>
</feature>
<sequence length="858" mass="91842">MSGIGVPRRLTVCRVFSLTHRRLVLPAGPGRSRRRQGRPFTFLHTVSARCRAPTPSRHAFERIVELPMHASDDHLQALASRLRQGMALCFDDRELDAVLAWIAAGDTGTAGPLGEHLGPAQADPELLRRVFEQLDRQIFLDGSLREEAAGVGQRLTVEQRRARYRRLMAAFHPDRHPELAHWVTPRSQAIHQSYARFRRNAAAGAPPQTQAMRPCGEPVPTVRRRWRRIHFGPGLLVLLRGQLGQVRNLQAKILILVAIVAFLPVLHIYLTQGPARGALPESGTRQLTAGPEPQAVERAPAVRDGISGVDRSSAGSQQAIYDRNASAADRYKEQDSADPGQPESFESTRAAVAPQRQLNPGADDPMLGGARDTTELSPLWKPPSILHVAHLSGGVSARIRAISGTGLSRPLHSSSLFAAGNAGGGAIGPGAVTASPAWTVAPPAPGATAVSSVPDPASERVLSVPESLVALGPPVYPDAGTAARASIRSGTRSAAPPDDGRQEAASALDTTGSRDTPEAAVEPPVAVSFLEWTGAVDRDRPGGPIGTEVGGVAGAQDRGLAPRYAAQLKVWSDPVTLGAEPRERHRPDSPAPARVPEPSKPRAPAPQQPDRPEHRVDAPAEVASNREPSARSAVLPGWDTNRPAPIADAPVSAPQPPATAGVPEPLGVDPIAATTTTTSRATWRSTTAETAPSDGRSQADPVAPVLPPPPPPRPDSAHRRPPSAAEPSAPTPSGAVAVAPAVSVEQQIRALIEGYRNAFEQGDLYSFLQHLTLSPTENANYGRSWFVKHYLQLFQRSQARVLRVGISSIQPEANGWLVQARFELEVDYPNRPLVRASGPIQYRILNESEEWRIDSIQY</sequence>
<gene>
    <name evidence="3" type="ordered locus">TVNIR_1386</name>
</gene>
<feature type="compositionally biased region" description="Pro residues" evidence="2">
    <location>
        <begin position="704"/>
        <end position="714"/>
    </location>
</feature>
<keyword evidence="4" id="KW-1185">Reference proteome</keyword>
<dbReference type="InterPro" id="IPR032710">
    <property type="entry name" value="NTF2-like_dom_sf"/>
</dbReference>
<feature type="region of interest" description="Disordered" evidence="2">
    <location>
        <begin position="280"/>
        <end position="375"/>
    </location>
</feature>
<protein>
    <submittedName>
        <fullName evidence="3">Peptidase C14, caspase catalytic subunit p20</fullName>
    </submittedName>
</protein>
<feature type="compositionally biased region" description="Gly residues" evidence="2">
    <location>
        <begin position="543"/>
        <end position="553"/>
    </location>
</feature>
<organism evidence="3 4">
    <name type="scientific">Thioalkalivibrio nitratireducens (strain DSM 14787 / UNIQEM 213 / ALEN2)</name>
    <dbReference type="NCBI Taxonomy" id="1255043"/>
    <lineage>
        <taxon>Bacteria</taxon>
        <taxon>Pseudomonadati</taxon>
        <taxon>Pseudomonadota</taxon>
        <taxon>Gammaproteobacteria</taxon>
        <taxon>Chromatiales</taxon>
        <taxon>Ectothiorhodospiraceae</taxon>
        <taxon>Thioalkalivibrio</taxon>
    </lineage>
</organism>
<feature type="region of interest" description="Disordered" evidence="2">
    <location>
        <begin position="535"/>
        <end position="554"/>
    </location>
</feature>
<reference evidence="3" key="1">
    <citation type="submission" date="2015-12" db="EMBL/GenBank/DDBJ databases">
        <authorList>
            <person name="Tikhonova T.V."/>
            <person name="Pavlov A.R."/>
            <person name="Beletsky A.V."/>
            <person name="Mardanov A.V."/>
            <person name="Sorokin D.Y."/>
            <person name="Ravin N.V."/>
            <person name="Popov V.O."/>
        </authorList>
    </citation>
    <scope>NUCLEOTIDE SEQUENCE</scope>
    <source>
        <strain evidence="3">DSM 14787</strain>
    </source>
</reference>
<keyword evidence="1" id="KW-0143">Chaperone</keyword>
<feature type="region of interest" description="Disordered" evidence="2">
    <location>
        <begin position="479"/>
        <end position="524"/>
    </location>
</feature>
<dbReference type="InterPro" id="IPR036869">
    <property type="entry name" value="J_dom_sf"/>
</dbReference>